<reference evidence="7 8" key="1">
    <citation type="submission" date="2013-03" db="EMBL/GenBank/DDBJ databases">
        <title>The Genome Sequence of Exophiala aquamarina CBS 119918.</title>
        <authorList>
            <consortium name="The Broad Institute Genomics Platform"/>
            <person name="Cuomo C."/>
            <person name="de Hoog S."/>
            <person name="Gorbushina A."/>
            <person name="Walker B."/>
            <person name="Young S.K."/>
            <person name="Zeng Q."/>
            <person name="Gargeya S."/>
            <person name="Fitzgerald M."/>
            <person name="Haas B."/>
            <person name="Abouelleil A."/>
            <person name="Allen A.W."/>
            <person name="Alvarado L."/>
            <person name="Arachchi H.M."/>
            <person name="Berlin A.M."/>
            <person name="Chapman S.B."/>
            <person name="Gainer-Dewar J."/>
            <person name="Goldberg J."/>
            <person name="Griggs A."/>
            <person name="Gujja S."/>
            <person name="Hansen M."/>
            <person name="Howarth C."/>
            <person name="Imamovic A."/>
            <person name="Ireland A."/>
            <person name="Larimer J."/>
            <person name="McCowan C."/>
            <person name="Murphy C."/>
            <person name="Pearson M."/>
            <person name="Poon T.W."/>
            <person name="Priest M."/>
            <person name="Roberts A."/>
            <person name="Saif S."/>
            <person name="Shea T."/>
            <person name="Sisk P."/>
            <person name="Sykes S."/>
            <person name="Wortman J."/>
            <person name="Nusbaum C."/>
            <person name="Birren B."/>
        </authorList>
    </citation>
    <scope>NUCLEOTIDE SEQUENCE [LARGE SCALE GENOMIC DNA]</scope>
    <source>
        <strain evidence="7 8">CBS 119918</strain>
    </source>
</reference>
<dbReference type="Proteomes" id="UP000027920">
    <property type="component" value="Unassembled WGS sequence"/>
</dbReference>
<evidence type="ECO:0000313" key="8">
    <source>
        <dbReference type="Proteomes" id="UP000027920"/>
    </source>
</evidence>
<keyword evidence="4" id="KW-0862">Zinc</keyword>
<dbReference type="FunFam" id="3.30.160.60:FF:002343">
    <property type="entry name" value="Zinc finger protein 33A"/>
    <property type="match status" value="1"/>
</dbReference>
<dbReference type="RefSeq" id="XP_013264906.1">
    <property type="nucleotide sequence ID" value="XM_013409452.1"/>
</dbReference>
<dbReference type="AlphaFoldDB" id="A0A072PR39"/>
<evidence type="ECO:0000256" key="5">
    <source>
        <dbReference type="PROSITE-ProRule" id="PRU00042"/>
    </source>
</evidence>
<dbReference type="InterPro" id="IPR050329">
    <property type="entry name" value="GLI_C2H2-zinc-finger"/>
</dbReference>
<evidence type="ECO:0000256" key="3">
    <source>
        <dbReference type="ARBA" id="ARBA00022771"/>
    </source>
</evidence>
<dbReference type="FunFam" id="3.30.160.60:FF:000100">
    <property type="entry name" value="Zinc finger 45-like"/>
    <property type="match status" value="1"/>
</dbReference>
<dbReference type="InterPro" id="IPR036236">
    <property type="entry name" value="Znf_C2H2_sf"/>
</dbReference>
<dbReference type="SMART" id="SM00355">
    <property type="entry name" value="ZnF_C2H2"/>
    <property type="match status" value="4"/>
</dbReference>
<evidence type="ECO:0000259" key="6">
    <source>
        <dbReference type="PROSITE" id="PS50157"/>
    </source>
</evidence>
<keyword evidence="3 5" id="KW-0863">Zinc-finger</keyword>
<dbReference type="OrthoDB" id="21416at2759"/>
<dbReference type="InterPro" id="IPR013087">
    <property type="entry name" value="Znf_C2H2_type"/>
</dbReference>
<dbReference type="GO" id="GO:0000981">
    <property type="term" value="F:DNA-binding transcription factor activity, RNA polymerase II-specific"/>
    <property type="evidence" value="ECO:0007669"/>
    <property type="project" value="TreeGrafter"/>
</dbReference>
<feature type="domain" description="C2H2-type" evidence="6">
    <location>
        <begin position="284"/>
        <end position="310"/>
    </location>
</feature>
<sequence>MSMTYVEHLSPSAVGELCLCTPQRNDYSVAKWMEHLDRIFGKLVSLTEPNQFEKHEVVMQELCEAAHEFSTRFSKDLDLDRTIADRSQRDVMMNPQLCVVFDNFEDGGTVFQSLWTHMVLHRQKPFAKRNEISLNTLAKAMITIREALEAISSDKVLENETLDKLWSLYGKRLFKCPKINCFHFHEGFMDKRTRDEHVLRHDRPFHCPEPDCSTAEFGFGSVKDLEQHKAKFHLDPEAKADMFKDIKRPTMNHAKYDCVTCGKSFVRLSILKDHRLTHSGQKPHECPRCGKAFTRKNDCQRHEKIHDRRS</sequence>
<keyword evidence="2" id="KW-0677">Repeat</keyword>
<keyword evidence="8" id="KW-1185">Reference proteome</keyword>
<dbReference type="GO" id="GO:0005634">
    <property type="term" value="C:nucleus"/>
    <property type="evidence" value="ECO:0007669"/>
    <property type="project" value="UniProtKB-ARBA"/>
</dbReference>
<evidence type="ECO:0000313" key="7">
    <source>
        <dbReference type="EMBL" id="KEF62316.1"/>
    </source>
</evidence>
<dbReference type="PROSITE" id="PS00028">
    <property type="entry name" value="ZINC_FINGER_C2H2_1"/>
    <property type="match status" value="2"/>
</dbReference>
<evidence type="ECO:0000256" key="2">
    <source>
        <dbReference type="ARBA" id="ARBA00022737"/>
    </source>
</evidence>
<keyword evidence="1" id="KW-0479">Metal-binding</keyword>
<dbReference type="GO" id="GO:0000978">
    <property type="term" value="F:RNA polymerase II cis-regulatory region sequence-specific DNA binding"/>
    <property type="evidence" value="ECO:0007669"/>
    <property type="project" value="TreeGrafter"/>
</dbReference>
<proteinExistence type="predicted"/>
<name>A0A072PR39_9EURO</name>
<dbReference type="GO" id="GO:0045944">
    <property type="term" value="P:positive regulation of transcription by RNA polymerase II"/>
    <property type="evidence" value="ECO:0007669"/>
    <property type="project" value="UniProtKB-ARBA"/>
</dbReference>
<dbReference type="VEuPathDB" id="FungiDB:A1O9_00288"/>
<dbReference type="PANTHER" id="PTHR19818">
    <property type="entry name" value="ZINC FINGER PROTEIN ZIC AND GLI"/>
    <property type="match status" value="1"/>
</dbReference>
<evidence type="ECO:0000256" key="1">
    <source>
        <dbReference type="ARBA" id="ARBA00022723"/>
    </source>
</evidence>
<gene>
    <name evidence="7" type="ORF">A1O9_00288</name>
</gene>
<organism evidence="7 8">
    <name type="scientific">Exophiala aquamarina CBS 119918</name>
    <dbReference type="NCBI Taxonomy" id="1182545"/>
    <lineage>
        <taxon>Eukaryota</taxon>
        <taxon>Fungi</taxon>
        <taxon>Dikarya</taxon>
        <taxon>Ascomycota</taxon>
        <taxon>Pezizomycotina</taxon>
        <taxon>Eurotiomycetes</taxon>
        <taxon>Chaetothyriomycetidae</taxon>
        <taxon>Chaetothyriales</taxon>
        <taxon>Herpotrichiellaceae</taxon>
        <taxon>Exophiala</taxon>
    </lineage>
</organism>
<evidence type="ECO:0000256" key="4">
    <source>
        <dbReference type="ARBA" id="ARBA00022833"/>
    </source>
</evidence>
<protein>
    <recommendedName>
        <fullName evidence="6">C2H2-type domain-containing protein</fullName>
    </recommendedName>
</protein>
<dbReference type="EMBL" id="AMGV01000001">
    <property type="protein sequence ID" value="KEF62316.1"/>
    <property type="molecule type" value="Genomic_DNA"/>
</dbReference>
<dbReference type="GO" id="GO:0008270">
    <property type="term" value="F:zinc ion binding"/>
    <property type="evidence" value="ECO:0007669"/>
    <property type="project" value="UniProtKB-KW"/>
</dbReference>
<dbReference type="PROSITE" id="PS50157">
    <property type="entry name" value="ZINC_FINGER_C2H2_2"/>
    <property type="match status" value="2"/>
</dbReference>
<dbReference type="Gene3D" id="3.30.160.60">
    <property type="entry name" value="Classic Zinc Finger"/>
    <property type="match status" value="2"/>
</dbReference>
<feature type="domain" description="C2H2-type" evidence="6">
    <location>
        <begin position="256"/>
        <end position="283"/>
    </location>
</feature>
<dbReference type="GeneID" id="25275240"/>
<dbReference type="PANTHER" id="PTHR19818:SF139">
    <property type="entry name" value="PAIR-RULE PROTEIN ODD-PAIRED"/>
    <property type="match status" value="1"/>
</dbReference>
<accession>A0A072PR39</accession>
<dbReference type="SUPFAM" id="SSF57667">
    <property type="entry name" value="beta-beta-alpha zinc fingers"/>
    <property type="match status" value="1"/>
</dbReference>
<comment type="caution">
    <text evidence="7">The sequence shown here is derived from an EMBL/GenBank/DDBJ whole genome shotgun (WGS) entry which is preliminary data.</text>
</comment>
<dbReference type="HOGENOM" id="CLU_897245_0_0_1"/>
<dbReference type="STRING" id="1182545.A0A072PR39"/>